<evidence type="ECO:0000256" key="1">
    <source>
        <dbReference type="ARBA" id="ARBA00004651"/>
    </source>
</evidence>
<sequence length="176" mass="19912">MQKQNPHDYESAKKAVVSAGKFFLFLLVSFSVLFVLSILIPVADFERLLAALVQNALSFFRIEAFAGFEEDAFVQVVSGPKIVFNFLCTGITETIILLSAIFATFEIEWKKRLVGAAAGIVAVFAFNLVRIFVTVWSILTQPLEVVVLSHEVLFRIFLFVVIAGLYWAWLRWSRKK</sequence>
<gene>
    <name evidence="9" type="ORF">J4215_02580</name>
</gene>
<keyword evidence="5" id="KW-0378">Hydrolase</keyword>
<feature type="transmembrane region" description="Helical" evidence="8">
    <location>
        <begin position="117"/>
        <end position="140"/>
    </location>
</feature>
<feature type="transmembrane region" description="Helical" evidence="8">
    <location>
        <begin position="152"/>
        <end position="170"/>
    </location>
</feature>
<keyword evidence="7 8" id="KW-0472">Membrane</keyword>
<name>A0A8T4LEX9_9ARCH</name>
<accession>A0A8T4LEX9</accession>
<dbReference type="AlphaFoldDB" id="A0A8T4LEX9"/>
<evidence type="ECO:0000256" key="6">
    <source>
        <dbReference type="ARBA" id="ARBA00022989"/>
    </source>
</evidence>
<evidence type="ECO:0000256" key="5">
    <source>
        <dbReference type="ARBA" id="ARBA00022801"/>
    </source>
</evidence>
<evidence type="ECO:0000313" key="9">
    <source>
        <dbReference type="EMBL" id="MBS3061446.1"/>
    </source>
</evidence>
<reference evidence="9" key="2">
    <citation type="submission" date="2021-05" db="EMBL/GenBank/DDBJ databases">
        <title>Protein family content uncovers lineage relationships and bacterial pathway maintenance mechanisms in DPANN archaea.</title>
        <authorList>
            <person name="Castelle C.J."/>
            <person name="Meheust R."/>
            <person name="Jaffe A.L."/>
            <person name="Seitz K."/>
            <person name="Gong X."/>
            <person name="Baker B.J."/>
            <person name="Banfield J.F."/>
        </authorList>
    </citation>
    <scope>NUCLEOTIDE SEQUENCE</scope>
    <source>
        <strain evidence="9">RIFCSPLOWO2_01_FULL_AR10_48_17</strain>
    </source>
</reference>
<proteinExistence type="predicted"/>
<evidence type="ECO:0000256" key="2">
    <source>
        <dbReference type="ARBA" id="ARBA00022475"/>
    </source>
</evidence>
<dbReference type="EMBL" id="JAGVWC010000009">
    <property type="protein sequence ID" value="MBS3061446.1"/>
    <property type="molecule type" value="Genomic_DNA"/>
</dbReference>
<protein>
    <submittedName>
        <fullName evidence="9">Exosortase/archaeosortase family protein</fullName>
    </submittedName>
</protein>
<dbReference type="InterPro" id="IPR026392">
    <property type="entry name" value="Exo/Archaeosortase_dom"/>
</dbReference>
<evidence type="ECO:0000256" key="4">
    <source>
        <dbReference type="ARBA" id="ARBA00022692"/>
    </source>
</evidence>
<reference evidence="9" key="1">
    <citation type="submission" date="2021-03" db="EMBL/GenBank/DDBJ databases">
        <authorList>
            <person name="Jaffe A."/>
        </authorList>
    </citation>
    <scope>NUCLEOTIDE SEQUENCE</scope>
    <source>
        <strain evidence="9">RIFCSPLOWO2_01_FULL_AR10_48_17</strain>
    </source>
</reference>
<evidence type="ECO:0000313" key="10">
    <source>
        <dbReference type="Proteomes" id="UP000675968"/>
    </source>
</evidence>
<feature type="transmembrane region" description="Helical" evidence="8">
    <location>
        <begin position="21"/>
        <end position="43"/>
    </location>
</feature>
<dbReference type="GO" id="GO:0005886">
    <property type="term" value="C:plasma membrane"/>
    <property type="evidence" value="ECO:0007669"/>
    <property type="project" value="UniProtKB-SubCell"/>
</dbReference>
<dbReference type="GO" id="GO:0006508">
    <property type="term" value="P:proteolysis"/>
    <property type="evidence" value="ECO:0007669"/>
    <property type="project" value="UniProtKB-KW"/>
</dbReference>
<evidence type="ECO:0000256" key="7">
    <source>
        <dbReference type="ARBA" id="ARBA00023136"/>
    </source>
</evidence>
<dbReference type="Proteomes" id="UP000675968">
    <property type="component" value="Unassembled WGS sequence"/>
</dbReference>
<keyword evidence="3" id="KW-0645">Protease</keyword>
<keyword evidence="6 8" id="KW-1133">Transmembrane helix</keyword>
<comment type="subcellular location">
    <subcellularLocation>
        <location evidence="1">Cell membrane</location>
        <topology evidence="1">Multi-pass membrane protein</topology>
    </subcellularLocation>
</comment>
<comment type="caution">
    <text evidence="9">The sequence shown here is derived from an EMBL/GenBank/DDBJ whole genome shotgun (WGS) entry which is preliminary data.</text>
</comment>
<organism evidence="9 10">
    <name type="scientific">Candidatus Iainarchaeum sp</name>
    <dbReference type="NCBI Taxonomy" id="3101447"/>
    <lineage>
        <taxon>Archaea</taxon>
        <taxon>Candidatus Iainarchaeota</taxon>
        <taxon>Candidatus Iainarchaeia</taxon>
        <taxon>Candidatus Iainarchaeales</taxon>
        <taxon>Candidatus Iainarchaeaceae</taxon>
        <taxon>Candidatus Iainarchaeum</taxon>
    </lineage>
</organism>
<evidence type="ECO:0000256" key="8">
    <source>
        <dbReference type="SAM" id="Phobius"/>
    </source>
</evidence>
<keyword evidence="2" id="KW-1003">Cell membrane</keyword>
<keyword evidence="4 8" id="KW-0812">Transmembrane</keyword>
<dbReference type="GO" id="GO:0008233">
    <property type="term" value="F:peptidase activity"/>
    <property type="evidence" value="ECO:0007669"/>
    <property type="project" value="UniProtKB-KW"/>
</dbReference>
<feature type="transmembrane region" description="Helical" evidence="8">
    <location>
        <begin position="82"/>
        <end position="105"/>
    </location>
</feature>
<dbReference type="NCBIfam" id="TIGR04178">
    <property type="entry name" value="exo_archaeo"/>
    <property type="match status" value="1"/>
</dbReference>
<evidence type="ECO:0000256" key="3">
    <source>
        <dbReference type="ARBA" id="ARBA00022670"/>
    </source>
</evidence>